<organism evidence="3 4">
    <name type="scientific">Coleophoma crateriformis</name>
    <dbReference type="NCBI Taxonomy" id="565419"/>
    <lineage>
        <taxon>Eukaryota</taxon>
        <taxon>Fungi</taxon>
        <taxon>Dikarya</taxon>
        <taxon>Ascomycota</taxon>
        <taxon>Pezizomycotina</taxon>
        <taxon>Leotiomycetes</taxon>
        <taxon>Helotiales</taxon>
        <taxon>Dermateaceae</taxon>
        <taxon>Coleophoma</taxon>
    </lineage>
</organism>
<dbReference type="AlphaFoldDB" id="A0A3D8QXT7"/>
<gene>
    <name evidence="3" type="ORF">BP5796_09392</name>
</gene>
<feature type="chain" id="PRO_5017798708" description="Lipocalin-like domain-containing protein" evidence="1">
    <location>
        <begin position="19"/>
        <end position="284"/>
    </location>
</feature>
<dbReference type="Pfam" id="PF13924">
    <property type="entry name" value="Lipocalin_5"/>
    <property type="match status" value="1"/>
</dbReference>
<keyword evidence="4" id="KW-1185">Reference proteome</keyword>
<dbReference type="InterPro" id="IPR024311">
    <property type="entry name" value="Lipocalin-like"/>
</dbReference>
<accession>A0A3D8QXT7</accession>
<comment type="caution">
    <text evidence="3">The sequence shown here is derived from an EMBL/GenBank/DDBJ whole genome shotgun (WGS) entry which is preliminary data.</text>
</comment>
<feature type="domain" description="Lipocalin-like" evidence="2">
    <location>
        <begin position="126"/>
        <end position="275"/>
    </location>
</feature>
<evidence type="ECO:0000313" key="4">
    <source>
        <dbReference type="Proteomes" id="UP000256328"/>
    </source>
</evidence>
<feature type="signal peptide" evidence="1">
    <location>
        <begin position="1"/>
        <end position="18"/>
    </location>
</feature>
<sequence>MKLQQILSLAILSTISIAMPTQEDAKIGRTIIDNTSCKTANDACVTIKPVIPYPTPSCYQKDITLIMIDRYRSHISDQGSWLQGGVSPYPTLWSVNDISLIKTGKYSSAYLYNEPVSVIGEAYVLGAWKLISFEIFSDEASGSKLLGTSLGPTPLGRSIFSPDGYLSFILADPEPAKVFKSTALWLMAKDEDVAPPARAMMSYSSSFKIISDESGQVTVVTTVHISLDPAWTGTEQVRRASVREEDGKTILVLRPAQLGTLANGVAGVPVLTWEKMPSNDVFKS</sequence>
<keyword evidence="1" id="KW-0732">Signal</keyword>
<evidence type="ECO:0000259" key="2">
    <source>
        <dbReference type="Pfam" id="PF13924"/>
    </source>
</evidence>
<evidence type="ECO:0000313" key="3">
    <source>
        <dbReference type="EMBL" id="RDW66643.1"/>
    </source>
</evidence>
<dbReference type="OrthoDB" id="3904217at2759"/>
<name>A0A3D8QXT7_9HELO</name>
<dbReference type="Proteomes" id="UP000256328">
    <property type="component" value="Unassembled WGS sequence"/>
</dbReference>
<reference evidence="3 4" key="1">
    <citation type="journal article" date="2018" name="IMA Fungus">
        <title>IMA Genome-F 9: Draft genome sequence of Annulohypoxylon stygium, Aspergillus mulundensis, Berkeleyomyces basicola (syn. Thielaviopsis basicola), Ceratocystis smalleyi, two Cercospora beticola strains, Coleophoma cylindrospora, Fusarium fracticaudum, Phialophora cf. hyalina, and Morchella septimelata.</title>
        <authorList>
            <person name="Wingfield B.D."/>
            <person name="Bills G.F."/>
            <person name="Dong Y."/>
            <person name="Huang W."/>
            <person name="Nel W.J."/>
            <person name="Swalarsk-Parry B.S."/>
            <person name="Vaghefi N."/>
            <person name="Wilken P.M."/>
            <person name="An Z."/>
            <person name="de Beer Z.W."/>
            <person name="De Vos L."/>
            <person name="Chen L."/>
            <person name="Duong T.A."/>
            <person name="Gao Y."/>
            <person name="Hammerbacher A."/>
            <person name="Kikkert J.R."/>
            <person name="Li Y."/>
            <person name="Li H."/>
            <person name="Li K."/>
            <person name="Li Q."/>
            <person name="Liu X."/>
            <person name="Ma X."/>
            <person name="Naidoo K."/>
            <person name="Pethybridge S.J."/>
            <person name="Sun J."/>
            <person name="Steenkamp E.T."/>
            <person name="van der Nest M.A."/>
            <person name="van Wyk S."/>
            <person name="Wingfield M.J."/>
            <person name="Xiong C."/>
            <person name="Yue Q."/>
            <person name="Zhang X."/>
        </authorList>
    </citation>
    <scope>NUCLEOTIDE SEQUENCE [LARGE SCALE GENOMIC DNA]</scope>
    <source>
        <strain evidence="3 4">BP5796</strain>
    </source>
</reference>
<protein>
    <recommendedName>
        <fullName evidence="2">Lipocalin-like domain-containing protein</fullName>
    </recommendedName>
</protein>
<dbReference type="EMBL" id="PDLN01000014">
    <property type="protein sequence ID" value="RDW66643.1"/>
    <property type="molecule type" value="Genomic_DNA"/>
</dbReference>
<evidence type="ECO:0000256" key="1">
    <source>
        <dbReference type="SAM" id="SignalP"/>
    </source>
</evidence>
<proteinExistence type="predicted"/>